<dbReference type="GO" id="GO:0005886">
    <property type="term" value="C:plasma membrane"/>
    <property type="evidence" value="ECO:0007669"/>
    <property type="project" value="TreeGrafter"/>
</dbReference>
<keyword evidence="2 6" id="KW-0812">Transmembrane</keyword>
<organism evidence="7 8">
    <name type="scientific">Caloramator proteoclasticus DSM 10124</name>
    <dbReference type="NCBI Taxonomy" id="1121262"/>
    <lineage>
        <taxon>Bacteria</taxon>
        <taxon>Bacillati</taxon>
        <taxon>Bacillota</taxon>
        <taxon>Clostridia</taxon>
        <taxon>Eubacteriales</taxon>
        <taxon>Clostridiaceae</taxon>
        <taxon>Caloramator</taxon>
    </lineage>
</organism>
<feature type="transmembrane region" description="Helical" evidence="6">
    <location>
        <begin position="71"/>
        <end position="95"/>
    </location>
</feature>
<reference evidence="8" key="1">
    <citation type="submission" date="2016-11" db="EMBL/GenBank/DDBJ databases">
        <authorList>
            <person name="Varghese N."/>
            <person name="Submissions S."/>
        </authorList>
    </citation>
    <scope>NUCLEOTIDE SEQUENCE [LARGE SCALE GENOMIC DNA]</scope>
    <source>
        <strain evidence="8">DSM 10124</strain>
    </source>
</reference>
<proteinExistence type="inferred from homology"/>
<evidence type="ECO:0000256" key="1">
    <source>
        <dbReference type="ARBA" id="ARBA00004141"/>
    </source>
</evidence>
<evidence type="ECO:0000256" key="3">
    <source>
        <dbReference type="ARBA" id="ARBA00022989"/>
    </source>
</evidence>
<evidence type="ECO:0000256" key="6">
    <source>
        <dbReference type="SAM" id="Phobius"/>
    </source>
</evidence>
<evidence type="ECO:0000256" key="5">
    <source>
        <dbReference type="ARBA" id="ARBA00049660"/>
    </source>
</evidence>
<dbReference type="Gene3D" id="1.20.1080.10">
    <property type="entry name" value="Glycerol uptake facilitator protein"/>
    <property type="match status" value="1"/>
</dbReference>
<sequence>MEKRMLVPNEIVDETIAAGVKKSKLKTLQMIILGIIGGAFIALGGYSSAVASHSIENFGVAKLVAGTVFPVGLMMILLGGGELFTSNTMMLIGVVDGKVELKKMFKNWFFVYFANLIGSIIIAYLIFASGGLDVNGGKLGAYALKVAAYKGSLPFYRAFTSGILCNILVCIAVWMSYGAKDIIHKIFAVWFPIMAFVVAGYEHCVANMYYFSIGLFAKTNPAYAEAGHFTAEKLSHISIGSMIQNLIPATLGNIVGGAVCIGLMYYLALKRIPAKVEVSKGLKM</sequence>
<comment type="similarity">
    <text evidence="5">Belongs to the FNT transporter (TC 1.A.16) family.</text>
</comment>
<dbReference type="EMBL" id="FQVG01000017">
    <property type="protein sequence ID" value="SHE80075.1"/>
    <property type="molecule type" value="Genomic_DNA"/>
</dbReference>
<name>A0A1M4WFW5_9CLOT</name>
<evidence type="ECO:0000313" key="7">
    <source>
        <dbReference type="EMBL" id="SHE80075.1"/>
    </source>
</evidence>
<dbReference type="RefSeq" id="WP_073248328.1">
    <property type="nucleotide sequence ID" value="NZ_FQVG01000017.1"/>
</dbReference>
<comment type="subcellular location">
    <subcellularLocation>
        <location evidence="1">Membrane</location>
        <topology evidence="1">Multi-pass membrane protein</topology>
    </subcellularLocation>
</comment>
<dbReference type="NCBIfam" id="TIGR00790">
    <property type="entry name" value="fnt"/>
    <property type="match status" value="1"/>
</dbReference>
<dbReference type="PANTHER" id="PTHR30520">
    <property type="entry name" value="FORMATE TRANSPORTER-RELATED"/>
    <property type="match status" value="1"/>
</dbReference>
<dbReference type="AlphaFoldDB" id="A0A1M4WFW5"/>
<dbReference type="PANTHER" id="PTHR30520:SF6">
    <property type="entry name" value="FORMATE_NITRATE FAMILY TRANSPORTER (EUROFUNG)"/>
    <property type="match status" value="1"/>
</dbReference>
<protein>
    <submittedName>
        <fullName evidence="7">Formate/nitrite transporter</fullName>
    </submittedName>
</protein>
<feature type="transmembrane region" description="Helical" evidence="6">
    <location>
        <begin position="31"/>
        <end position="51"/>
    </location>
</feature>
<dbReference type="Proteomes" id="UP000184423">
    <property type="component" value="Unassembled WGS sequence"/>
</dbReference>
<keyword evidence="4 6" id="KW-0472">Membrane</keyword>
<feature type="transmembrane region" description="Helical" evidence="6">
    <location>
        <begin position="246"/>
        <end position="267"/>
    </location>
</feature>
<feature type="transmembrane region" description="Helical" evidence="6">
    <location>
        <begin position="187"/>
        <end position="211"/>
    </location>
</feature>
<keyword evidence="3 6" id="KW-1133">Transmembrane helix</keyword>
<dbReference type="GO" id="GO:0015499">
    <property type="term" value="F:formate transmembrane transporter activity"/>
    <property type="evidence" value="ECO:0007669"/>
    <property type="project" value="TreeGrafter"/>
</dbReference>
<gene>
    <name evidence="7" type="ORF">SAMN02746091_01139</name>
</gene>
<feature type="transmembrane region" description="Helical" evidence="6">
    <location>
        <begin position="107"/>
        <end position="127"/>
    </location>
</feature>
<evidence type="ECO:0000256" key="4">
    <source>
        <dbReference type="ARBA" id="ARBA00023136"/>
    </source>
</evidence>
<dbReference type="PROSITE" id="PS01005">
    <property type="entry name" value="FORMATE_NITRITE_TP_1"/>
    <property type="match status" value="1"/>
</dbReference>
<keyword evidence="8" id="KW-1185">Reference proteome</keyword>
<accession>A0A1M4WFW5</accession>
<evidence type="ECO:0000313" key="8">
    <source>
        <dbReference type="Proteomes" id="UP000184423"/>
    </source>
</evidence>
<dbReference type="InterPro" id="IPR023271">
    <property type="entry name" value="Aquaporin-like"/>
</dbReference>
<dbReference type="Pfam" id="PF01226">
    <property type="entry name" value="Form_Nir_trans"/>
    <property type="match status" value="1"/>
</dbReference>
<evidence type="ECO:0000256" key="2">
    <source>
        <dbReference type="ARBA" id="ARBA00022692"/>
    </source>
</evidence>
<feature type="transmembrane region" description="Helical" evidence="6">
    <location>
        <begin position="155"/>
        <end position="175"/>
    </location>
</feature>
<dbReference type="InterPro" id="IPR000292">
    <property type="entry name" value="For/NO2_transpt"/>
</dbReference>
<dbReference type="InterPro" id="IPR024002">
    <property type="entry name" value="For/NO2_transpt_CS"/>
</dbReference>